<dbReference type="Proteomes" id="UP000516314">
    <property type="component" value="Chromosome 1"/>
</dbReference>
<dbReference type="InterPro" id="IPR045058">
    <property type="entry name" value="GIMA/IAN/Toc"/>
</dbReference>
<evidence type="ECO:0000313" key="8">
    <source>
        <dbReference type="Proteomes" id="UP000516314"/>
    </source>
</evidence>
<evidence type="ECO:0000256" key="1">
    <source>
        <dbReference type="ARBA" id="ARBA00008535"/>
    </source>
</evidence>
<reference evidence="5 8" key="2">
    <citation type="submission" date="2020-09" db="EMBL/GenBank/DDBJ databases">
        <authorList>
            <person name="Ashkenazy H."/>
        </authorList>
    </citation>
    <scope>NUCLEOTIDE SEQUENCE [LARGE SCALE GENOMIC DNA]</scope>
    <source>
        <strain evidence="8">cv. Cdm-0</strain>
    </source>
</reference>
<name>A0A654EQS5_ARATH</name>
<protein>
    <submittedName>
        <fullName evidence="5">(thale cress) hypothetical protein</fullName>
    </submittedName>
</protein>
<dbReference type="Pfam" id="PF04548">
    <property type="entry name" value="AIG1"/>
    <property type="match status" value="1"/>
</dbReference>
<evidence type="ECO:0000313" key="7">
    <source>
        <dbReference type="Proteomes" id="UP000426265"/>
    </source>
</evidence>
<dbReference type="SUPFAM" id="SSF52540">
    <property type="entry name" value="P-loop containing nucleoside triphosphate hydrolases"/>
    <property type="match status" value="1"/>
</dbReference>
<dbReference type="PROSITE" id="PS51720">
    <property type="entry name" value="G_AIG1"/>
    <property type="match status" value="1"/>
</dbReference>
<dbReference type="FunFam" id="3.40.50.300:FF:000840">
    <property type="entry name" value="Immune-associated nucleotide-binding protein 9"/>
    <property type="match status" value="1"/>
</dbReference>
<dbReference type="Gene3D" id="3.40.50.300">
    <property type="entry name" value="P-loop containing nucleotide triphosphate hydrolases"/>
    <property type="match status" value="1"/>
</dbReference>
<evidence type="ECO:0000256" key="3">
    <source>
        <dbReference type="ARBA" id="ARBA00023134"/>
    </source>
</evidence>
<evidence type="ECO:0000313" key="5">
    <source>
        <dbReference type="EMBL" id="CAD5314416.1"/>
    </source>
</evidence>
<evidence type="ECO:0000256" key="2">
    <source>
        <dbReference type="ARBA" id="ARBA00022741"/>
    </source>
</evidence>
<sequence length="302" mass="33969">MSDRVQPSASEPVRNIVLVGPTGNGKSSTGNSLIGKEVFISETFECKTCKAKTVDGLIINVIDTPGLFDLSVSTDYMKKEISNFLTLTEGGLHAVVLVLSVGTDILKEEEAALNKLQLLFGSKIVDYLVVLFTGGDVLQKENKTLDDYLSRGCPEFLKTVLRLCGGRRVLFNNKTTDEVKKIEQVKQLLAHVEAIEKLNNGKALFTEENDLNVKRQGEMLMEHEKEVQFKKPENTEVEEMKKQLEISYGQQMNMMAQMVEDTLKESSASHERMLLALKDKVERSYLENEDMHNETKRVCNIM</sequence>
<dbReference type="AlphaFoldDB" id="A0A654EQS5"/>
<dbReference type="EMBL" id="CACRSJ010000104">
    <property type="protein sequence ID" value="VYS47931.1"/>
    <property type="molecule type" value="Genomic_DNA"/>
</dbReference>
<dbReference type="Proteomes" id="UP000426265">
    <property type="component" value="Unassembled WGS sequence"/>
</dbReference>
<dbReference type="EMBL" id="LR881466">
    <property type="protein sequence ID" value="CAD5314416.1"/>
    <property type="molecule type" value="Genomic_DNA"/>
</dbReference>
<keyword evidence="3" id="KW-0342">GTP-binding</keyword>
<evidence type="ECO:0000259" key="4">
    <source>
        <dbReference type="PROSITE" id="PS51720"/>
    </source>
</evidence>
<dbReference type="InterPro" id="IPR027417">
    <property type="entry name" value="P-loop_NTPase"/>
</dbReference>
<accession>A0A654EQS5</accession>
<dbReference type="PANTHER" id="PTHR10903:SF146">
    <property type="entry name" value="AIG1-LIKE PROTEIN_ 48352-49494-RELATED"/>
    <property type="match status" value="1"/>
</dbReference>
<dbReference type="CDD" id="cd01852">
    <property type="entry name" value="AIG1"/>
    <property type="match status" value="1"/>
</dbReference>
<dbReference type="ExpressionAtlas" id="A0A654EQS5">
    <property type="expression patterns" value="baseline and differential"/>
</dbReference>
<dbReference type="GO" id="GO:0005525">
    <property type="term" value="F:GTP binding"/>
    <property type="evidence" value="ECO:0007669"/>
    <property type="project" value="UniProtKB-KW"/>
</dbReference>
<dbReference type="InterPro" id="IPR006703">
    <property type="entry name" value="G_AIG1"/>
</dbReference>
<proteinExistence type="inferred from homology"/>
<dbReference type="PANTHER" id="PTHR10903">
    <property type="entry name" value="GTPASE, IMAP FAMILY MEMBER-RELATED"/>
    <property type="match status" value="1"/>
</dbReference>
<comment type="similarity">
    <text evidence="1">Belongs to the TRAFAC class TrmE-Era-EngA-EngB-Septin-like GTPase superfamily. AIG1/Toc34/Toc159-like paraseptin GTPase family. IAN subfamily.</text>
</comment>
<gene>
    <name evidence="6" type="ORF">AN1_LOCUS3416</name>
    <name evidence="5" type="ORF">AT9943_LOCUS2853</name>
</gene>
<reference evidence="6 7" key="1">
    <citation type="submission" date="2019-11" db="EMBL/GenBank/DDBJ databases">
        <authorList>
            <person name="Jiao W.-B."/>
            <person name="Schneeberger K."/>
        </authorList>
    </citation>
    <scope>NUCLEOTIDE SEQUENCE [LARGE SCALE GENOMIC DNA]</scope>
    <source>
        <strain evidence="7">cv. An-1</strain>
    </source>
</reference>
<evidence type="ECO:0000313" key="6">
    <source>
        <dbReference type="EMBL" id="VYS47931.1"/>
    </source>
</evidence>
<feature type="domain" description="AIG1-type G" evidence="4">
    <location>
        <begin position="11"/>
        <end position="214"/>
    </location>
</feature>
<organism evidence="6 7">
    <name type="scientific">Arabidopsis thaliana</name>
    <name type="common">Mouse-ear cress</name>
    <dbReference type="NCBI Taxonomy" id="3702"/>
    <lineage>
        <taxon>Eukaryota</taxon>
        <taxon>Viridiplantae</taxon>
        <taxon>Streptophyta</taxon>
        <taxon>Embryophyta</taxon>
        <taxon>Tracheophyta</taxon>
        <taxon>Spermatophyta</taxon>
        <taxon>Magnoliopsida</taxon>
        <taxon>eudicotyledons</taxon>
        <taxon>Gunneridae</taxon>
        <taxon>Pentapetalae</taxon>
        <taxon>rosids</taxon>
        <taxon>malvids</taxon>
        <taxon>Brassicales</taxon>
        <taxon>Brassicaceae</taxon>
        <taxon>Camelineae</taxon>
        <taxon>Arabidopsis</taxon>
    </lineage>
</organism>
<keyword evidence="2" id="KW-0547">Nucleotide-binding</keyword>